<feature type="repeat" description="PPR" evidence="2">
    <location>
        <begin position="382"/>
        <end position="416"/>
    </location>
</feature>
<feature type="non-terminal residue" evidence="5">
    <location>
        <position position="1"/>
    </location>
</feature>
<evidence type="ECO:0000313" key="5">
    <source>
        <dbReference type="EMBL" id="CAK0908657.1"/>
    </source>
</evidence>
<dbReference type="SMART" id="SM00463">
    <property type="entry name" value="SMR"/>
    <property type="match status" value="1"/>
</dbReference>
<dbReference type="InterPro" id="IPR002885">
    <property type="entry name" value="PPR_rpt"/>
</dbReference>
<evidence type="ECO:0000256" key="1">
    <source>
        <dbReference type="ARBA" id="ARBA00022737"/>
    </source>
</evidence>
<dbReference type="Pfam" id="PF13041">
    <property type="entry name" value="PPR_2"/>
    <property type="match status" value="2"/>
</dbReference>
<feature type="repeat" description="PPR" evidence="2">
    <location>
        <begin position="636"/>
        <end position="670"/>
    </location>
</feature>
<dbReference type="Pfam" id="PF01713">
    <property type="entry name" value="Smr"/>
    <property type="match status" value="1"/>
</dbReference>
<dbReference type="EMBL" id="CAUYUJ010022059">
    <property type="protein sequence ID" value="CAK0908657.1"/>
    <property type="molecule type" value="Genomic_DNA"/>
</dbReference>
<protein>
    <recommendedName>
        <fullName evidence="4">Smr domain-containing protein</fullName>
    </recommendedName>
</protein>
<evidence type="ECO:0000256" key="2">
    <source>
        <dbReference type="PROSITE-ProRule" id="PRU00708"/>
    </source>
</evidence>
<feature type="repeat" description="PPR" evidence="2">
    <location>
        <begin position="518"/>
        <end position="552"/>
    </location>
</feature>
<name>A0ABN9Y8G4_9DINO</name>
<keyword evidence="6" id="KW-1185">Reference proteome</keyword>
<comment type="caution">
    <text evidence="5">The sequence shown here is derived from an EMBL/GenBank/DDBJ whole genome shotgun (WGS) entry which is preliminary data.</text>
</comment>
<dbReference type="PROSITE" id="PS50828">
    <property type="entry name" value="SMR"/>
    <property type="match status" value="1"/>
</dbReference>
<dbReference type="Gene3D" id="3.30.1370.110">
    <property type="match status" value="1"/>
</dbReference>
<gene>
    <name evidence="5" type="ORF">PCOR1329_LOCUS83274</name>
</gene>
<evidence type="ECO:0000259" key="4">
    <source>
        <dbReference type="PROSITE" id="PS50828"/>
    </source>
</evidence>
<dbReference type="Gene3D" id="1.25.40.10">
    <property type="entry name" value="Tetratricopeptide repeat domain"/>
    <property type="match status" value="5"/>
</dbReference>
<feature type="compositionally biased region" description="Basic and acidic residues" evidence="3">
    <location>
        <begin position="52"/>
        <end position="67"/>
    </location>
</feature>
<dbReference type="Proteomes" id="UP001189429">
    <property type="component" value="Unassembled WGS sequence"/>
</dbReference>
<dbReference type="NCBIfam" id="TIGR00756">
    <property type="entry name" value="PPR"/>
    <property type="match status" value="3"/>
</dbReference>
<feature type="repeat" description="PPR" evidence="2">
    <location>
        <begin position="316"/>
        <end position="350"/>
    </location>
</feature>
<proteinExistence type="predicted"/>
<feature type="domain" description="Smr" evidence="4">
    <location>
        <begin position="679"/>
        <end position="754"/>
    </location>
</feature>
<dbReference type="InterPro" id="IPR036063">
    <property type="entry name" value="Smr_dom_sf"/>
</dbReference>
<dbReference type="PANTHER" id="PTHR47447">
    <property type="entry name" value="OS03G0856100 PROTEIN"/>
    <property type="match status" value="1"/>
</dbReference>
<feature type="repeat" description="PPR" evidence="2">
    <location>
        <begin position="244"/>
        <end position="280"/>
    </location>
</feature>
<sequence length="755" mass="83176">AFSVLRRRQTSGPGPRGGGRLGAHAAPGGNGHRRRAACGTARGTACPPGARAAREAPHRGAGRRTEPGLRAGHGESWPTRSAERRWTRRRRRARWRPSGRAGACGDYIQVLQGLRGKSMWHQAVHLLLEMRFRGLQLTSFIFYTALQACASPESPRGLPAGLLAEARKRGVKPKGVLYNAAIRCEADAGGWEQALGMLDEMRQHDVVPNEKVFTTVFRVCRIGCQPDVALGLLQDMKDSQLPVDTQAYAAAIDACACGDGERWETALALLEDMSTVQCPPTREALRAASSVCERAKKWQHSLALLRHAAHLGLAPDAKSYNVAISASIRAGNPSSALLLFWEMERIRVQPEVVTYNLVGELMPQKHADELRQRMRSTGEAPTVRTYNPMISTLADDMQWREAMALLGEMDQSGVAPDVHTFNRLLKGCRRGQLWEVALSLLLDMELRELAADEYSYSTAISACSGGTAWEWAIRLLFAMPSPNVVCFNAAIDACGKCGQWQWAAGLLSEMRKRGLQPDAISYNSAIDACSRAGQIDLVQYLMCEMKAQGMQPDAQTYAAAIGVGEHGFWELALVFLQDMQTAEPQQPSNGIARSSFNEAALEQVAWHRVIGICGKCGLWEKVLSLFHSTREQMMTDAGTYRIVSMALTDAGRREDAETFFADAVRQGLCPDWRILPDLIDLHDLPVEVAKLAVRMSVRELQRDQRLNIITGKGKHSLREEALIRPAVLSMLQEDPDFRVTVNDADPGRLLVRAIA</sequence>
<accession>A0ABN9Y8G4</accession>
<keyword evidence="1" id="KW-0677">Repeat</keyword>
<dbReference type="InterPro" id="IPR011990">
    <property type="entry name" value="TPR-like_helical_dom_sf"/>
</dbReference>
<dbReference type="InterPro" id="IPR002625">
    <property type="entry name" value="Smr_dom"/>
</dbReference>
<dbReference type="Pfam" id="PF13812">
    <property type="entry name" value="PPR_3"/>
    <property type="match status" value="2"/>
</dbReference>
<dbReference type="PANTHER" id="PTHR47447:SF17">
    <property type="entry name" value="OS12G0638900 PROTEIN"/>
    <property type="match status" value="1"/>
</dbReference>
<reference evidence="5" key="1">
    <citation type="submission" date="2023-10" db="EMBL/GenBank/DDBJ databases">
        <authorList>
            <person name="Chen Y."/>
            <person name="Shah S."/>
            <person name="Dougan E. K."/>
            <person name="Thang M."/>
            <person name="Chan C."/>
        </authorList>
    </citation>
    <scope>NUCLEOTIDE SEQUENCE [LARGE SCALE GENOMIC DNA]</scope>
</reference>
<dbReference type="PROSITE" id="PS51375">
    <property type="entry name" value="PPR"/>
    <property type="match status" value="7"/>
</dbReference>
<dbReference type="Pfam" id="PF01535">
    <property type="entry name" value="PPR"/>
    <property type="match status" value="1"/>
</dbReference>
<feature type="compositionally biased region" description="Low complexity" evidence="3">
    <location>
        <begin position="37"/>
        <end position="46"/>
    </location>
</feature>
<organism evidence="5 6">
    <name type="scientific">Prorocentrum cordatum</name>
    <dbReference type="NCBI Taxonomy" id="2364126"/>
    <lineage>
        <taxon>Eukaryota</taxon>
        <taxon>Sar</taxon>
        <taxon>Alveolata</taxon>
        <taxon>Dinophyceae</taxon>
        <taxon>Prorocentrales</taxon>
        <taxon>Prorocentraceae</taxon>
        <taxon>Prorocentrum</taxon>
    </lineage>
</organism>
<evidence type="ECO:0000313" key="6">
    <source>
        <dbReference type="Proteomes" id="UP001189429"/>
    </source>
</evidence>
<evidence type="ECO:0000256" key="3">
    <source>
        <dbReference type="SAM" id="MobiDB-lite"/>
    </source>
</evidence>
<feature type="region of interest" description="Disordered" evidence="3">
    <location>
        <begin position="1"/>
        <end position="93"/>
    </location>
</feature>
<feature type="repeat" description="PPR" evidence="2">
    <location>
        <begin position="483"/>
        <end position="517"/>
    </location>
</feature>
<feature type="repeat" description="PPR" evidence="2">
    <location>
        <begin position="174"/>
        <end position="208"/>
    </location>
</feature>
<dbReference type="SUPFAM" id="SSF160443">
    <property type="entry name" value="SMR domain-like"/>
    <property type="match status" value="1"/>
</dbReference>